<accession>A0A2I1CB38</accession>
<organism evidence="2 3">
    <name type="scientific">Aspergillus novofumigatus (strain IBT 16806)</name>
    <dbReference type="NCBI Taxonomy" id="1392255"/>
    <lineage>
        <taxon>Eukaryota</taxon>
        <taxon>Fungi</taxon>
        <taxon>Dikarya</taxon>
        <taxon>Ascomycota</taxon>
        <taxon>Pezizomycotina</taxon>
        <taxon>Eurotiomycetes</taxon>
        <taxon>Eurotiomycetidae</taxon>
        <taxon>Eurotiales</taxon>
        <taxon>Aspergillaceae</taxon>
        <taxon>Aspergillus</taxon>
        <taxon>Aspergillus subgen. Fumigati</taxon>
    </lineage>
</organism>
<keyword evidence="1" id="KW-1133">Transmembrane helix</keyword>
<evidence type="ECO:0000313" key="3">
    <source>
        <dbReference type="Proteomes" id="UP000234474"/>
    </source>
</evidence>
<dbReference type="Proteomes" id="UP000234474">
    <property type="component" value="Unassembled WGS sequence"/>
</dbReference>
<dbReference type="EMBL" id="MSZS01000003">
    <property type="protein sequence ID" value="PKX94834.1"/>
    <property type="molecule type" value="Genomic_DNA"/>
</dbReference>
<feature type="non-terminal residue" evidence="2">
    <location>
        <position position="64"/>
    </location>
</feature>
<dbReference type="VEuPathDB" id="FungiDB:P174DRAFT_351897"/>
<evidence type="ECO:0000256" key="1">
    <source>
        <dbReference type="SAM" id="Phobius"/>
    </source>
</evidence>
<keyword evidence="1" id="KW-0472">Membrane</keyword>
<sequence length="64" mass="6882">VPQLDKNVTLNTGALGLINSFPADQQDQVLAAYNRVLVDDFYTSLGLSCLAVVSTLGVECRLIK</sequence>
<keyword evidence="1" id="KW-0812">Transmembrane</keyword>
<evidence type="ECO:0000313" key="2">
    <source>
        <dbReference type="EMBL" id="PKX94834.1"/>
    </source>
</evidence>
<protein>
    <submittedName>
        <fullName evidence="2">Uncharacterized protein</fullName>
    </submittedName>
</protein>
<name>A0A2I1CB38_ASPN1</name>
<gene>
    <name evidence="2" type="ORF">P174DRAFT_351897</name>
</gene>
<dbReference type="RefSeq" id="XP_024683429.1">
    <property type="nucleotide sequence ID" value="XM_024821728.1"/>
</dbReference>
<dbReference type="GeneID" id="36529054"/>
<keyword evidence="3" id="KW-1185">Reference proteome</keyword>
<dbReference type="AlphaFoldDB" id="A0A2I1CB38"/>
<reference evidence="3" key="1">
    <citation type="journal article" date="2018" name="Proc. Natl. Acad. Sci. U.S.A.">
        <title>Linking secondary metabolites to gene clusters through genome sequencing of six diverse Aspergillus species.</title>
        <authorList>
            <person name="Kaerboelling I."/>
            <person name="Vesth T.C."/>
            <person name="Frisvad J.C."/>
            <person name="Nybo J.L."/>
            <person name="Theobald S."/>
            <person name="Kuo A."/>
            <person name="Bowyer P."/>
            <person name="Matsuda Y."/>
            <person name="Mondo S."/>
            <person name="Lyhne E.K."/>
            <person name="Kogle M.E."/>
            <person name="Clum A."/>
            <person name="Lipzen A."/>
            <person name="Salamov A."/>
            <person name="Ngan C.Y."/>
            <person name="Daum C."/>
            <person name="Chiniquy J."/>
            <person name="Barry K."/>
            <person name="LaButti K."/>
            <person name="Haridas S."/>
            <person name="Simmons B.A."/>
            <person name="Magnuson J.K."/>
            <person name="Mortensen U.H."/>
            <person name="Larsen T.O."/>
            <person name="Grigoriev I.V."/>
            <person name="Baker S.E."/>
            <person name="Andersen M.R."/>
        </authorList>
    </citation>
    <scope>NUCLEOTIDE SEQUENCE [LARGE SCALE GENOMIC DNA]</scope>
    <source>
        <strain evidence="3">IBT 16806</strain>
    </source>
</reference>
<feature type="non-terminal residue" evidence="2">
    <location>
        <position position="1"/>
    </location>
</feature>
<dbReference type="OrthoDB" id="5215911at2759"/>
<proteinExistence type="predicted"/>
<comment type="caution">
    <text evidence="2">The sequence shown here is derived from an EMBL/GenBank/DDBJ whole genome shotgun (WGS) entry which is preliminary data.</text>
</comment>
<feature type="transmembrane region" description="Helical" evidence="1">
    <location>
        <begin position="41"/>
        <end position="58"/>
    </location>
</feature>